<evidence type="ECO:0000313" key="3">
    <source>
        <dbReference type="Proteomes" id="UP000541558"/>
    </source>
</evidence>
<keyword evidence="1" id="KW-0472">Membrane</keyword>
<protein>
    <submittedName>
        <fullName evidence="2">Uncharacterized protein</fullName>
    </submittedName>
</protein>
<keyword evidence="1" id="KW-1133">Transmembrane helix</keyword>
<dbReference type="EMBL" id="JAACJK010000144">
    <property type="protein sequence ID" value="KAF5328045.1"/>
    <property type="molecule type" value="Genomic_DNA"/>
</dbReference>
<comment type="caution">
    <text evidence="2">The sequence shown here is derived from an EMBL/GenBank/DDBJ whole genome shotgun (WGS) entry which is preliminary data.</text>
</comment>
<dbReference type="Proteomes" id="UP000541558">
    <property type="component" value="Unassembled WGS sequence"/>
</dbReference>
<organism evidence="2 3">
    <name type="scientific">Ephemerocybe angulata</name>
    <dbReference type="NCBI Taxonomy" id="980116"/>
    <lineage>
        <taxon>Eukaryota</taxon>
        <taxon>Fungi</taxon>
        <taxon>Dikarya</taxon>
        <taxon>Basidiomycota</taxon>
        <taxon>Agaricomycotina</taxon>
        <taxon>Agaricomycetes</taxon>
        <taxon>Agaricomycetidae</taxon>
        <taxon>Agaricales</taxon>
        <taxon>Agaricineae</taxon>
        <taxon>Psathyrellaceae</taxon>
        <taxon>Ephemerocybe</taxon>
    </lineage>
</organism>
<feature type="transmembrane region" description="Helical" evidence="1">
    <location>
        <begin position="51"/>
        <end position="72"/>
    </location>
</feature>
<reference evidence="2 3" key="1">
    <citation type="journal article" date="2020" name="ISME J.">
        <title>Uncovering the hidden diversity of litter-decomposition mechanisms in mushroom-forming fungi.</title>
        <authorList>
            <person name="Floudas D."/>
            <person name="Bentzer J."/>
            <person name="Ahren D."/>
            <person name="Johansson T."/>
            <person name="Persson P."/>
            <person name="Tunlid A."/>
        </authorList>
    </citation>
    <scope>NUCLEOTIDE SEQUENCE [LARGE SCALE GENOMIC DNA]</scope>
    <source>
        <strain evidence="2 3">CBS 175.51</strain>
    </source>
</reference>
<dbReference type="AlphaFoldDB" id="A0A8H5F8U7"/>
<accession>A0A8H5F8U7</accession>
<keyword evidence="3" id="KW-1185">Reference proteome</keyword>
<name>A0A8H5F8U7_9AGAR</name>
<proteinExistence type="predicted"/>
<gene>
    <name evidence="2" type="ORF">D9611_014769</name>
</gene>
<evidence type="ECO:0000313" key="2">
    <source>
        <dbReference type="EMBL" id="KAF5328045.1"/>
    </source>
</evidence>
<sequence>MAWWEGWWAEHLARRDFPSLPFLLISLHLLSSLDHRLADSLVVGSAGLDDVAWPFVVVVVVIGALGFSDASIRWTDLRIRSRRSPELKIRGPTTYPRLYFERRTLGHNDTERRPTPALERKRYYSQAAAFCTITLSQRNPIQRRRTCMTEARVVKLRPFTTTLLLEVSVLNACTHDETHLCQPSAALPNAPLIVESTSSSSRLNAGQCSTAPRSFPHGSLFVGSGP</sequence>
<evidence type="ECO:0000256" key="1">
    <source>
        <dbReference type="SAM" id="Phobius"/>
    </source>
</evidence>
<keyword evidence="1" id="KW-0812">Transmembrane</keyword>